<name>A0A8S5U6N2_9CAUD</name>
<accession>A0A8S5U6N2</accession>
<organism evidence="2">
    <name type="scientific">Siphoviridae sp. ctWlk2</name>
    <dbReference type="NCBI Taxonomy" id="2825539"/>
    <lineage>
        <taxon>Viruses</taxon>
        <taxon>Duplodnaviria</taxon>
        <taxon>Heunggongvirae</taxon>
        <taxon>Uroviricota</taxon>
        <taxon>Caudoviricetes</taxon>
    </lineage>
</organism>
<feature type="compositionally biased region" description="Basic and acidic residues" evidence="1">
    <location>
        <begin position="8"/>
        <end position="30"/>
    </location>
</feature>
<dbReference type="EMBL" id="BK016022">
    <property type="protein sequence ID" value="DAF90144.1"/>
    <property type="molecule type" value="Genomic_DNA"/>
</dbReference>
<protein>
    <submittedName>
        <fullName evidence="2">Uncharacterized protein</fullName>
    </submittedName>
</protein>
<feature type="region of interest" description="Disordered" evidence="1">
    <location>
        <begin position="1"/>
        <end position="41"/>
    </location>
</feature>
<evidence type="ECO:0000256" key="1">
    <source>
        <dbReference type="SAM" id="MobiDB-lite"/>
    </source>
</evidence>
<sequence length="41" mass="4887">MRQCKKAKQTDSERRRNKKNLREGRAEKRLTTSARGSRIKL</sequence>
<evidence type="ECO:0000313" key="2">
    <source>
        <dbReference type="EMBL" id="DAF90144.1"/>
    </source>
</evidence>
<proteinExistence type="predicted"/>
<reference evidence="2" key="1">
    <citation type="journal article" date="2021" name="Proc. Natl. Acad. Sci. U.S.A.">
        <title>A Catalog of Tens of Thousands of Viruses from Human Metagenomes Reveals Hidden Associations with Chronic Diseases.</title>
        <authorList>
            <person name="Tisza M.J."/>
            <person name="Buck C.B."/>
        </authorList>
    </citation>
    <scope>NUCLEOTIDE SEQUENCE</scope>
    <source>
        <strain evidence="2">CtWlk2</strain>
    </source>
</reference>